<name>A0A4Z2DDC5_SCHJA</name>
<dbReference type="SUPFAM" id="SSF56300">
    <property type="entry name" value="Metallo-dependent phosphatases"/>
    <property type="match status" value="1"/>
</dbReference>
<feature type="domain" description="Purple acid phosphatase N-terminal" evidence="6">
    <location>
        <begin position="30"/>
        <end position="120"/>
    </location>
</feature>
<organism evidence="7 8">
    <name type="scientific">Schistosoma japonicum</name>
    <name type="common">Blood fluke</name>
    <dbReference type="NCBI Taxonomy" id="6182"/>
    <lineage>
        <taxon>Eukaryota</taxon>
        <taxon>Metazoa</taxon>
        <taxon>Spiralia</taxon>
        <taxon>Lophotrochozoa</taxon>
        <taxon>Platyhelminthes</taxon>
        <taxon>Trematoda</taxon>
        <taxon>Digenea</taxon>
        <taxon>Strigeidida</taxon>
        <taxon>Schistosomatoidea</taxon>
        <taxon>Schistosomatidae</taxon>
        <taxon>Schistosoma</taxon>
    </lineage>
</organism>
<evidence type="ECO:0000256" key="2">
    <source>
        <dbReference type="ARBA" id="ARBA00023180"/>
    </source>
</evidence>
<dbReference type="AlphaFoldDB" id="A0A4Z2DDC5"/>
<evidence type="ECO:0000313" key="7">
    <source>
        <dbReference type="EMBL" id="TNN14459.1"/>
    </source>
</evidence>
<reference evidence="7 8" key="1">
    <citation type="submission" date="2019-03" db="EMBL/GenBank/DDBJ databases">
        <title>An improved genome assembly of the fluke Schistosoma japonicum.</title>
        <authorList>
            <person name="Hu W."/>
            <person name="Luo F."/>
            <person name="Yin M."/>
            <person name="Mo X."/>
            <person name="Sun C."/>
            <person name="Wu Q."/>
            <person name="Zhu B."/>
            <person name="Xiang M."/>
            <person name="Wang J."/>
            <person name="Wang Y."/>
            <person name="Zhang T."/>
            <person name="Xu B."/>
            <person name="Zheng H."/>
            <person name="Feng Z."/>
        </authorList>
    </citation>
    <scope>NUCLEOTIDE SEQUENCE [LARGE SCALE GENOMIC DNA]</scope>
    <source>
        <strain evidence="7">HuSjv2</strain>
        <tissue evidence="7">Worms</tissue>
    </source>
</reference>
<dbReference type="Proteomes" id="UP000311919">
    <property type="component" value="Unassembled WGS sequence"/>
</dbReference>
<dbReference type="Pfam" id="PF00149">
    <property type="entry name" value="Metallophos"/>
    <property type="match status" value="1"/>
</dbReference>
<dbReference type="Pfam" id="PF16656">
    <property type="entry name" value="Pur_ac_phosph_N"/>
    <property type="match status" value="1"/>
</dbReference>
<dbReference type="EC" id="3.1.3.2" evidence="3"/>
<feature type="signal peptide" evidence="3">
    <location>
        <begin position="1"/>
        <end position="18"/>
    </location>
</feature>
<gene>
    <name evidence="7" type="ORF">EWB00_002171</name>
</gene>
<dbReference type="InterPro" id="IPR004843">
    <property type="entry name" value="Calcineurin-like_PHP"/>
</dbReference>
<dbReference type="GO" id="GO:0003993">
    <property type="term" value="F:acid phosphatase activity"/>
    <property type="evidence" value="ECO:0007669"/>
    <property type="project" value="UniProtKB-EC"/>
</dbReference>
<feature type="domain" description="Calcineurin-like phosphoesterase" evidence="4">
    <location>
        <begin position="131"/>
        <end position="346"/>
    </location>
</feature>
<dbReference type="EMBL" id="SKCS01000175">
    <property type="protein sequence ID" value="TNN14459.1"/>
    <property type="molecule type" value="Genomic_DNA"/>
</dbReference>
<dbReference type="Pfam" id="PF14008">
    <property type="entry name" value="Metallophos_C"/>
    <property type="match status" value="1"/>
</dbReference>
<comment type="catalytic activity">
    <reaction evidence="3">
        <text>a phosphate monoester + H2O = an alcohol + phosphate</text>
        <dbReference type="Rhea" id="RHEA:15017"/>
        <dbReference type="ChEBI" id="CHEBI:15377"/>
        <dbReference type="ChEBI" id="CHEBI:30879"/>
        <dbReference type="ChEBI" id="CHEBI:43474"/>
        <dbReference type="ChEBI" id="CHEBI:67140"/>
        <dbReference type="EC" id="3.1.3.2"/>
    </reaction>
</comment>
<evidence type="ECO:0000256" key="3">
    <source>
        <dbReference type="RuleBase" id="RU361203"/>
    </source>
</evidence>
<dbReference type="InterPro" id="IPR008963">
    <property type="entry name" value="Purple_acid_Pase-like_N"/>
</dbReference>
<dbReference type="CDD" id="cd00839">
    <property type="entry name" value="MPP_PAPs"/>
    <property type="match status" value="1"/>
</dbReference>
<dbReference type="GO" id="GO:0046872">
    <property type="term" value="F:metal ion binding"/>
    <property type="evidence" value="ECO:0007669"/>
    <property type="project" value="InterPro"/>
</dbReference>
<evidence type="ECO:0000259" key="5">
    <source>
        <dbReference type="Pfam" id="PF14008"/>
    </source>
</evidence>
<dbReference type="InterPro" id="IPR029052">
    <property type="entry name" value="Metallo-depent_PP-like"/>
</dbReference>
<dbReference type="PANTHER" id="PTHR45867:SF3">
    <property type="entry name" value="ACID PHOSPHATASE TYPE 7"/>
    <property type="match status" value="1"/>
</dbReference>
<dbReference type="InterPro" id="IPR041792">
    <property type="entry name" value="MPP_PAP"/>
</dbReference>
<evidence type="ECO:0000256" key="1">
    <source>
        <dbReference type="ARBA" id="ARBA00022729"/>
    </source>
</evidence>
<dbReference type="SUPFAM" id="SSF49363">
    <property type="entry name" value="Purple acid phosphatase, N-terminal domain"/>
    <property type="match status" value="1"/>
</dbReference>
<keyword evidence="8" id="KW-1185">Reference proteome</keyword>
<accession>A0A4Z2DDC5</accession>
<keyword evidence="2" id="KW-0325">Glycoprotein</keyword>
<evidence type="ECO:0000259" key="4">
    <source>
        <dbReference type="Pfam" id="PF00149"/>
    </source>
</evidence>
<dbReference type="Gene3D" id="2.60.40.380">
    <property type="entry name" value="Purple acid phosphatase-like, N-terminal"/>
    <property type="match status" value="1"/>
</dbReference>
<keyword evidence="1 3" id="KW-0732">Signal</keyword>
<dbReference type="OrthoDB" id="45007at2759"/>
<dbReference type="Gene3D" id="3.60.21.10">
    <property type="match status" value="1"/>
</dbReference>
<feature type="chain" id="PRO_5021469246" description="Purple acid phosphatase" evidence="3">
    <location>
        <begin position="19"/>
        <end position="466"/>
    </location>
</feature>
<proteinExistence type="inferred from homology"/>
<keyword evidence="3" id="KW-0378">Hydrolase</keyword>
<feature type="domain" description="Purple acid phosphatase C-terminal" evidence="5">
    <location>
        <begin position="372"/>
        <end position="437"/>
    </location>
</feature>
<comment type="caution">
    <text evidence="7">The sequence shown here is derived from an EMBL/GenBank/DDBJ whole genome shotgun (WGS) entry which is preliminary data.</text>
</comment>
<dbReference type="InterPro" id="IPR025733">
    <property type="entry name" value="PAPs_C"/>
</dbReference>
<sequence>MYMLLIFQLIFYTVHVRTWNLYGYAESKIPDQVHIALGEKLSTISITWITQEATENSTVLYGTKLLNMKSTGYAKKFIDGGREQRSMYIHRVILTDLIANTIYNYKCGSLDGWSSVLQFHSLPSHPYWSPKLAVYGDMGEVDAFSLPELIHQVKDLNNYDMILHVGDFAYNMETDNGRVGDKFMQNIQPIASRIPYMTCVGNHEAAYNFSNYKARFTMPGGDGESQFYSFNVGPAHIVAFSSELYYFLFYGWTTLVRQFDWLVKDLQEANKPENRKLYPWIIVMGHRPMYCSNSFDPMHCDFVNNIIRTGFEISPKYQNNRYFMGLEDLFYENGVDLIIAGHEHSYERFWPVYNRTVCNSTTSSNPYENPNAPVHIVSGAAGSNEGKDTFIYGGKPWSAFRTTDFGFTRLVIHNVSHLEIEQISVENSERKGKVIDSFTIIKDKHGAGLYTCHNKDSYNYNNMMND</sequence>
<evidence type="ECO:0000259" key="6">
    <source>
        <dbReference type="Pfam" id="PF16656"/>
    </source>
</evidence>
<dbReference type="InterPro" id="IPR015914">
    <property type="entry name" value="PAPs_N"/>
</dbReference>
<dbReference type="PANTHER" id="PTHR45867">
    <property type="entry name" value="PURPLE ACID PHOSPHATASE"/>
    <property type="match status" value="1"/>
</dbReference>
<dbReference type="STRING" id="6182.A0A4Z2DDC5"/>
<comment type="similarity">
    <text evidence="3">Belongs to the metallophosphoesterase superfamily. Purple acid phosphatase family.</text>
</comment>
<evidence type="ECO:0000313" key="8">
    <source>
        <dbReference type="Proteomes" id="UP000311919"/>
    </source>
</evidence>
<protein>
    <recommendedName>
        <fullName evidence="3">Purple acid phosphatase</fullName>
        <ecNumber evidence="3">3.1.3.2</ecNumber>
    </recommendedName>
</protein>